<dbReference type="InterPro" id="IPR046540">
    <property type="entry name" value="DMFA2_C"/>
</dbReference>
<dbReference type="SUPFAM" id="SSF49899">
    <property type="entry name" value="Concanavalin A-like lectins/glucanases"/>
    <property type="match status" value="1"/>
</dbReference>
<keyword evidence="3" id="KW-1185">Reference proteome</keyword>
<protein>
    <submittedName>
        <fullName evidence="2">Large subunit of N,N-dimethylformamidase</fullName>
    </submittedName>
</protein>
<reference evidence="2 3" key="1">
    <citation type="submission" date="2012-11" db="EMBL/GenBank/DDBJ databases">
        <title>Whole genome sequence of Acidisphaera rubrifaciens HS-AP3.</title>
        <authorList>
            <person name="Azuma Y."/>
            <person name="Higashiura N."/>
            <person name="Hirakawa H."/>
            <person name="Matsushita K."/>
        </authorList>
    </citation>
    <scope>NUCLEOTIDE SEQUENCE [LARGE SCALE GENOMIC DNA]</scope>
    <source>
        <strain evidence="2 3">HS-AP3</strain>
    </source>
</reference>
<accession>A0A0D6P4X8</accession>
<evidence type="ECO:0000313" key="3">
    <source>
        <dbReference type="Proteomes" id="UP000032680"/>
    </source>
</evidence>
<dbReference type="EMBL" id="BANB01000088">
    <property type="protein sequence ID" value="GAN76396.1"/>
    <property type="molecule type" value="Genomic_DNA"/>
</dbReference>
<evidence type="ECO:0000313" key="2">
    <source>
        <dbReference type="EMBL" id="GAN76396.1"/>
    </source>
</evidence>
<dbReference type="AlphaFoldDB" id="A0A0D6P4X8"/>
<organism evidence="2 3">
    <name type="scientific">Acidisphaera rubrifaciens HS-AP3</name>
    <dbReference type="NCBI Taxonomy" id="1231350"/>
    <lineage>
        <taxon>Bacteria</taxon>
        <taxon>Pseudomonadati</taxon>
        <taxon>Pseudomonadota</taxon>
        <taxon>Alphaproteobacteria</taxon>
        <taxon>Acetobacterales</taxon>
        <taxon>Acetobacteraceae</taxon>
        <taxon>Acidisphaera</taxon>
    </lineage>
</organism>
<dbReference type="Gene3D" id="2.60.120.200">
    <property type="match status" value="1"/>
</dbReference>
<dbReference type="InterPro" id="IPR013320">
    <property type="entry name" value="ConA-like_dom_sf"/>
</dbReference>
<dbReference type="RefSeq" id="WP_048860195.1">
    <property type="nucleotide sequence ID" value="NZ_BANB01000088.1"/>
</dbReference>
<comment type="caution">
    <text evidence="2">The sequence shown here is derived from an EMBL/GenBank/DDBJ whole genome shotgun (WGS) entry which is preliminary data.</text>
</comment>
<gene>
    <name evidence="2" type="ORF">Asru_0088_19</name>
</gene>
<dbReference type="Pfam" id="PF13385">
    <property type="entry name" value="Laminin_G_3"/>
    <property type="match status" value="1"/>
</dbReference>
<evidence type="ECO:0000259" key="1">
    <source>
        <dbReference type="Pfam" id="PF20254"/>
    </source>
</evidence>
<name>A0A0D6P4X8_9PROT</name>
<dbReference type="OrthoDB" id="505641at2"/>
<sequence>MSRIKLEGYTDRLSVKPGETIRFMVSAEGTTQMGAQLVRLIHGDENPAGPGYMDRPIDAAINRTWPARRQYAQQGSFLRVDDGDGRLALDTSFTLHAFIYPTLPGRHRQTIMGRWAVDRVEGYALGLDADGRLEFRVAGGGAADQVTAETQVVANTWYFVAATWDAATRRASVRQHAIVNRYNGLLSRVVPYQYDSHVVESLRVVPAHAPAVPFLLAAAADRNPARPFFASQLYNGKIDRSGVHARILSDAELDALRTGGAPPAEGLLAYWDTTADYTDAGIGDRVSDTGPYRLHAHGVNRPVRAMTGWNWNGRNDCFRLAPSEYGGIEFNEDAVIDCQWEPDITWTVPDGLASGVYALKLTAGEGAGAAEEHLWFVIRSARPTAPVCFLLPTASYLAYANSQLGLDADIMQAIGAVTPTLQAVDVENYANNSEYGMSTYDHHASGSGVCYSSYRRPLYNMRPKYRFPGIGCPWQFAADLSVLGWLEQSGFAFEVITDEDLHREGIDALRPHNVVITGTHNEYYSERMLDATEDYLASGGRMTYLAGNGLYWCVAFRDDEPWVMEVRKLDAGSRAWQARPGEYYMATTGERGGLWRFRNRAPQKLVGVGFTSEGMDYSVPFRRLPDSYHRRAAWIFDGVEGEVIGDFGLGRGGAAGIEIDRYDLALGTPPHALILAMSEPFSDNYPLVQEDILYMHAGMGGTQHPLVRADMVFFTTPNDGAVFSASSIAWGQALPWNNYRNNVAQVMHNVIAAFARPGPLPGAAFDAEEKLWR</sequence>
<dbReference type="Pfam" id="PF20254">
    <property type="entry name" value="DMFA2_C"/>
    <property type="match status" value="1"/>
</dbReference>
<dbReference type="Proteomes" id="UP000032680">
    <property type="component" value="Unassembled WGS sequence"/>
</dbReference>
<proteinExistence type="predicted"/>
<feature type="domain" description="N,N-dimethylformamidase beta subunit-like C-terminal" evidence="1">
    <location>
        <begin position="304"/>
        <end position="740"/>
    </location>
</feature>